<reference evidence="3" key="1">
    <citation type="submission" date="2020-10" db="EMBL/GenBank/DDBJ databases">
        <authorList>
            <person name="Han B."/>
            <person name="Lu T."/>
            <person name="Zhao Q."/>
            <person name="Huang X."/>
            <person name="Zhao Y."/>
        </authorList>
    </citation>
    <scope>NUCLEOTIDE SEQUENCE</scope>
</reference>
<dbReference type="Proteomes" id="UP000604825">
    <property type="component" value="Unassembled WGS sequence"/>
</dbReference>
<dbReference type="OrthoDB" id="694725at2759"/>
<dbReference type="AlphaFoldDB" id="A0A811MS44"/>
<feature type="compositionally biased region" description="Pro residues" evidence="1">
    <location>
        <begin position="128"/>
        <end position="142"/>
    </location>
</feature>
<protein>
    <recommendedName>
        <fullName evidence="2">Retrotransposon gag domain-containing protein</fullName>
    </recommendedName>
</protein>
<name>A0A811MS44_9POAL</name>
<keyword evidence="4" id="KW-1185">Reference proteome</keyword>
<dbReference type="InterPro" id="IPR021109">
    <property type="entry name" value="Peptidase_aspartic_dom_sf"/>
</dbReference>
<evidence type="ECO:0000256" key="1">
    <source>
        <dbReference type="SAM" id="MobiDB-lite"/>
    </source>
</evidence>
<accession>A0A811MS44</accession>
<dbReference type="SUPFAM" id="SSF50630">
    <property type="entry name" value="Acid proteases"/>
    <property type="match status" value="1"/>
</dbReference>
<dbReference type="InterPro" id="IPR032567">
    <property type="entry name" value="RTL1-rel"/>
</dbReference>
<dbReference type="EMBL" id="CAJGYO010000002">
    <property type="protein sequence ID" value="CAD6211893.1"/>
    <property type="molecule type" value="Genomic_DNA"/>
</dbReference>
<dbReference type="Pfam" id="PF03732">
    <property type="entry name" value="Retrotrans_gag"/>
    <property type="match status" value="1"/>
</dbReference>
<organism evidence="3 4">
    <name type="scientific">Miscanthus lutarioriparius</name>
    <dbReference type="NCBI Taxonomy" id="422564"/>
    <lineage>
        <taxon>Eukaryota</taxon>
        <taxon>Viridiplantae</taxon>
        <taxon>Streptophyta</taxon>
        <taxon>Embryophyta</taxon>
        <taxon>Tracheophyta</taxon>
        <taxon>Spermatophyta</taxon>
        <taxon>Magnoliopsida</taxon>
        <taxon>Liliopsida</taxon>
        <taxon>Poales</taxon>
        <taxon>Poaceae</taxon>
        <taxon>PACMAD clade</taxon>
        <taxon>Panicoideae</taxon>
        <taxon>Andropogonodae</taxon>
        <taxon>Andropogoneae</taxon>
        <taxon>Saccharinae</taxon>
        <taxon>Miscanthus</taxon>
    </lineage>
</organism>
<evidence type="ECO:0000259" key="2">
    <source>
        <dbReference type="Pfam" id="PF03732"/>
    </source>
</evidence>
<dbReference type="Gene3D" id="2.40.70.10">
    <property type="entry name" value="Acid Proteases"/>
    <property type="match status" value="1"/>
</dbReference>
<evidence type="ECO:0000313" key="4">
    <source>
        <dbReference type="Proteomes" id="UP000604825"/>
    </source>
</evidence>
<comment type="caution">
    <text evidence="3">The sequence shown here is derived from an EMBL/GenBank/DDBJ whole genome shotgun (WGS) entry which is preliminary data.</text>
</comment>
<dbReference type="PANTHER" id="PTHR15503">
    <property type="entry name" value="LDOC1 RELATED"/>
    <property type="match status" value="1"/>
</dbReference>
<sequence>MAPGIEGVVDDLKIEVGKLTTLKMEVGKIFKYWERSMVDAPSATLGVFAPAPVSPGDVILDSKAAVIPDLKSKAAVVPELKSAIDGDFQAAGRASAGAAAELLRGHRVNQRTQAGEFGVVTTLIPPPTRCPPQCPPPPPPPLTSSHWESGHQGGSGGGHTGKLPKFDFPRFDGDHPKIWIKQAVHYFALYRVESSVWVQATTMHFHSAAKRRLSSVEDQLESTTWPDFCAQLLTRFARDEHELLIRRLFQIRQSGPVSEYIDDFVALVDQLKAYAKHPDPLYYTQRFVDGLRDEIKAVILVQRPTTLDTACVLAQLQEEAMGLSKRPYRRYDSKPVWTGALPLPPPPPKLADGEVKRLTDTPHSTVEEKFQSLRASRRARGLCIRCGAKWSRDHKCSEVVQLHLVQELLDMFPDDEDEAEASSPASPTKSQLMLHLSMAAVAGASAPKTLCLKGVIQDVPLSILVDSDNSHMFLSTELAGSLHGVQKLVPAVQVQVANGAVLQCTSHISRASWSVQGYSFTTDLKLLPLTAYDMILGLDWLSSFSPMQVHWQQKWIAIPYNGQPWA</sequence>
<feature type="region of interest" description="Disordered" evidence="1">
    <location>
        <begin position="128"/>
        <end position="164"/>
    </location>
</feature>
<dbReference type="PANTHER" id="PTHR15503:SF22">
    <property type="entry name" value="TRANSPOSON TY3-I GAG POLYPROTEIN"/>
    <property type="match status" value="1"/>
</dbReference>
<proteinExistence type="predicted"/>
<evidence type="ECO:0000313" key="3">
    <source>
        <dbReference type="EMBL" id="CAD6211893.1"/>
    </source>
</evidence>
<feature type="compositionally biased region" description="Gly residues" evidence="1">
    <location>
        <begin position="151"/>
        <end position="160"/>
    </location>
</feature>
<dbReference type="CDD" id="cd00303">
    <property type="entry name" value="retropepsin_like"/>
    <property type="match status" value="1"/>
</dbReference>
<dbReference type="Pfam" id="PF08284">
    <property type="entry name" value="RVP_2"/>
    <property type="match status" value="1"/>
</dbReference>
<dbReference type="InterPro" id="IPR005162">
    <property type="entry name" value="Retrotrans_gag_dom"/>
</dbReference>
<gene>
    <name evidence="3" type="ORF">NCGR_LOCUS7750</name>
</gene>
<feature type="domain" description="Retrotransposon gag" evidence="2">
    <location>
        <begin position="201"/>
        <end position="292"/>
    </location>
</feature>